<dbReference type="STRING" id="589385.SAMN05421504_108204"/>
<sequence length="147" mass="15561">MSTKKNDLAAGVVAGLAGTAAYTVLSSRLKKRAVRQESVQPLTALTAREPESAKSTMVNASLHWGYGAWGGIARALVAKKLTGAKAEVAHLAVIWLPWRLLLAASKAKNTRIGKRELAVDFVKHATYVLVTGAAHRALSGRAVPPAR</sequence>
<evidence type="ECO:0000313" key="1">
    <source>
        <dbReference type="EMBL" id="SDZ00190.1"/>
    </source>
</evidence>
<keyword evidence="2" id="KW-1185">Reference proteome</keyword>
<dbReference type="EMBL" id="FNON01000008">
    <property type="protein sequence ID" value="SDZ00190.1"/>
    <property type="molecule type" value="Genomic_DNA"/>
</dbReference>
<evidence type="ECO:0008006" key="3">
    <source>
        <dbReference type="Google" id="ProtNLM"/>
    </source>
</evidence>
<dbReference type="AlphaFoldDB" id="A0A1H3PGE0"/>
<dbReference type="OrthoDB" id="4747531at2"/>
<accession>A0A1H3PGE0</accession>
<gene>
    <name evidence="1" type="ORF">SAMN05421504_108204</name>
</gene>
<name>A0A1H3PGE0_9PSEU</name>
<organism evidence="1 2">
    <name type="scientific">Amycolatopsis xylanica</name>
    <dbReference type="NCBI Taxonomy" id="589385"/>
    <lineage>
        <taxon>Bacteria</taxon>
        <taxon>Bacillati</taxon>
        <taxon>Actinomycetota</taxon>
        <taxon>Actinomycetes</taxon>
        <taxon>Pseudonocardiales</taxon>
        <taxon>Pseudonocardiaceae</taxon>
        <taxon>Amycolatopsis</taxon>
    </lineage>
</organism>
<evidence type="ECO:0000313" key="2">
    <source>
        <dbReference type="Proteomes" id="UP000199515"/>
    </source>
</evidence>
<dbReference type="RefSeq" id="WP_091295597.1">
    <property type="nucleotide sequence ID" value="NZ_FNON01000008.1"/>
</dbReference>
<reference evidence="1 2" key="1">
    <citation type="submission" date="2016-10" db="EMBL/GenBank/DDBJ databases">
        <authorList>
            <person name="de Groot N.N."/>
        </authorList>
    </citation>
    <scope>NUCLEOTIDE SEQUENCE [LARGE SCALE GENOMIC DNA]</scope>
    <source>
        <strain evidence="1 2">CPCC 202699</strain>
    </source>
</reference>
<dbReference type="Proteomes" id="UP000199515">
    <property type="component" value="Unassembled WGS sequence"/>
</dbReference>
<protein>
    <recommendedName>
        <fullName evidence="3">DUF1440 domain-containing protein</fullName>
    </recommendedName>
</protein>
<proteinExistence type="predicted"/>